<evidence type="ECO:0000256" key="8">
    <source>
        <dbReference type="ARBA" id="ARBA00044497"/>
    </source>
</evidence>
<evidence type="ECO:0000313" key="13">
    <source>
        <dbReference type="EMBL" id="AFP11500.1"/>
    </source>
</evidence>
<feature type="binding site" evidence="10">
    <location>
        <position position="77"/>
    </location>
    <ligand>
        <name>Zn(2+)</name>
        <dbReference type="ChEBI" id="CHEBI:29105"/>
        <label>2</label>
    </ligand>
</feature>
<dbReference type="InterPro" id="IPR001222">
    <property type="entry name" value="Znf_TFIIS"/>
</dbReference>
<feature type="binding site" evidence="10">
    <location>
        <position position="26"/>
    </location>
    <ligand>
        <name>Zn(2+)</name>
        <dbReference type="ChEBI" id="CHEBI:29105"/>
        <label>1</label>
    </ligand>
</feature>
<feature type="binding site" evidence="10">
    <location>
        <position position="105"/>
    </location>
    <ligand>
        <name>Zn(2+)</name>
        <dbReference type="ChEBI" id="CHEBI:29105"/>
        <label>2</label>
    </ligand>
</feature>
<dbReference type="CTD" id="30834"/>
<keyword evidence="7 9" id="KW-0539">Nucleus</keyword>
<dbReference type="PANTHER" id="PTHR11239">
    <property type="entry name" value="DNA-DIRECTED RNA POLYMERASE"/>
    <property type="match status" value="1"/>
</dbReference>
<dbReference type="GO" id="GO:0005654">
    <property type="term" value="C:nucleoplasm"/>
    <property type="evidence" value="ECO:0007669"/>
    <property type="project" value="UniProtKB-ARBA"/>
</dbReference>
<dbReference type="InterPro" id="IPR019761">
    <property type="entry name" value="DNA-dir_RNA_pol-M_15_CS"/>
</dbReference>
<dbReference type="PIRSF" id="PIRSF005586">
    <property type="entry name" value="RNApol_RpoM"/>
    <property type="match status" value="1"/>
</dbReference>
<dbReference type="GO" id="GO:0006363">
    <property type="term" value="P:termination of RNA polymerase I transcription"/>
    <property type="evidence" value="ECO:0007669"/>
    <property type="project" value="TreeGrafter"/>
</dbReference>
<dbReference type="FunFam" id="2.20.25.10:FF:000020">
    <property type="entry name" value="DNA-directed RNA polymerase subunit"/>
    <property type="match status" value="1"/>
</dbReference>
<keyword evidence="6 9" id="KW-0804">Transcription</keyword>
<dbReference type="GO" id="GO:0008270">
    <property type="term" value="F:zinc ion binding"/>
    <property type="evidence" value="ECO:0007669"/>
    <property type="project" value="UniProtKB-KW"/>
</dbReference>
<feature type="zinc finger region" description="C4-type" evidence="11">
    <location>
        <begin position="8"/>
        <end position="29"/>
    </location>
</feature>
<evidence type="ECO:0000259" key="12">
    <source>
        <dbReference type="PROSITE" id="PS51133"/>
    </source>
</evidence>
<dbReference type="Gene3D" id="2.20.25.10">
    <property type="match status" value="1"/>
</dbReference>
<evidence type="ECO:0000256" key="7">
    <source>
        <dbReference type="ARBA" id="ARBA00023242"/>
    </source>
</evidence>
<dbReference type="PROSITE" id="PS00466">
    <property type="entry name" value="ZF_TFIIS_1"/>
    <property type="match status" value="1"/>
</dbReference>
<reference evidence="13" key="1">
    <citation type="journal article" date="2014" name="Nature">
        <title>Elephant shark genome provides unique insights into gnathostome evolution.</title>
        <authorList>
            <consortium name="International Elephant Shark Genome Sequencing Consortium"/>
            <person name="Venkatesh B."/>
            <person name="Lee A.P."/>
            <person name="Ravi V."/>
            <person name="Maurya A.K."/>
            <person name="Lian M.M."/>
            <person name="Swann J.B."/>
            <person name="Ohta Y."/>
            <person name="Flajnik M.F."/>
            <person name="Sutoh Y."/>
            <person name="Kasahara M."/>
            <person name="Hoon S."/>
            <person name="Gangu V."/>
            <person name="Roy S.W."/>
            <person name="Irimia M."/>
            <person name="Korzh V."/>
            <person name="Kondrychyn I."/>
            <person name="Lim Z.W."/>
            <person name="Tay B.H."/>
            <person name="Tohari S."/>
            <person name="Kong K.W."/>
            <person name="Ho S."/>
            <person name="Lorente-Galdos B."/>
            <person name="Quilez J."/>
            <person name="Marques-Bonet T."/>
            <person name="Raney B.J."/>
            <person name="Ingham P.W."/>
            <person name="Tay A."/>
            <person name="Hillier L.W."/>
            <person name="Minx P."/>
            <person name="Boehm T."/>
            <person name="Wilson R.K."/>
            <person name="Brenner S."/>
            <person name="Warren W.C."/>
        </authorList>
    </citation>
    <scope>NUCLEOTIDE SEQUENCE</scope>
    <source>
        <tissue evidence="13">Testis</tissue>
    </source>
</reference>
<feature type="binding site" evidence="10">
    <location>
        <position position="29"/>
    </location>
    <ligand>
        <name>Zn(2+)</name>
        <dbReference type="ChEBI" id="CHEBI:29105"/>
        <label>1</label>
    </ligand>
</feature>
<dbReference type="PROSITE" id="PS01030">
    <property type="entry name" value="RNA_POL_M_15KD"/>
    <property type="match status" value="1"/>
</dbReference>
<evidence type="ECO:0000256" key="3">
    <source>
        <dbReference type="ARBA" id="ARBA00022723"/>
    </source>
</evidence>
<comment type="similarity">
    <text evidence="9">Belongs to the archaeal rpoM/eukaryotic RPA12/RPB9/RPC11 RNA polymerase family.</text>
</comment>
<keyword evidence="4 11" id="KW-0863">Zinc-finger</keyword>
<dbReference type="PANTHER" id="PTHR11239:SF14">
    <property type="entry name" value="DNA-DIRECTED RNA POLYMERASE I SUBUNIT RPA12"/>
    <property type="match status" value="1"/>
</dbReference>
<dbReference type="PROSITE" id="PS51133">
    <property type="entry name" value="ZF_TFIIS_2"/>
    <property type="match status" value="1"/>
</dbReference>
<dbReference type="InterPro" id="IPR034004">
    <property type="entry name" value="Zn_ribbon_RPA12_C"/>
</dbReference>
<protein>
    <recommendedName>
        <fullName evidence="9">DNA-directed RNA polymerase subunit</fullName>
    </recommendedName>
</protein>
<dbReference type="SUPFAM" id="SSF57783">
    <property type="entry name" value="Zinc beta-ribbon"/>
    <property type="match status" value="1"/>
</dbReference>
<evidence type="ECO:0000256" key="5">
    <source>
        <dbReference type="ARBA" id="ARBA00022833"/>
    </source>
</evidence>
<proteinExistence type="evidence at transcript level"/>
<sequence length="116" mass="12604">MAGLSGYCSDCGAVLPPPGAAPRIICGRCGHSTDIREYEGKIIRSTLNFNNPEVLAAALNMNLGSGELGGPVVDRKCQRCGHEGMEYHTRQTRSADEGQTVFYTCTNCRYQEKEDS</sequence>
<feature type="binding site" evidence="10">
    <location>
        <position position="11"/>
    </location>
    <ligand>
        <name>Zn(2+)</name>
        <dbReference type="ChEBI" id="CHEBI:29105"/>
        <label>1</label>
    </ligand>
</feature>
<dbReference type="RefSeq" id="XP_042201884.1">
    <property type="nucleotide sequence ID" value="XM_042345950.1"/>
</dbReference>
<evidence type="ECO:0000256" key="10">
    <source>
        <dbReference type="PIRSR" id="PIRSR005586-1"/>
    </source>
</evidence>
<keyword evidence="5 10" id="KW-0862">Zinc</keyword>
<organism evidence="13">
    <name type="scientific">Callorhinchus milii</name>
    <name type="common">Ghost shark</name>
    <dbReference type="NCBI Taxonomy" id="7868"/>
    <lineage>
        <taxon>Eukaryota</taxon>
        <taxon>Metazoa</taxon>
        <taxon>Chordata</taxon>
        <taxon>Craniata</taxon>
        <taxon>Vertebrata</taxon>
        <taxon>Chondrichthyes</taxon>
        <taxon>Holocephali</taxon>
        <taxon>Chimaeriformes</taxon>
        <taxon>Callorhinchidae</taxon>
        <taxon>Callorhinchus</taxon>
    </lineage>
</organism>
<dbReference type="GO" id="GO:0003899">
    <property type="term" value="F:DNA-directed RNA polymerase activity"/>
    <property type="evidence" value="ECO:0007669"/>
    <property type="project" value="InterPro"/>
</dbReference>
<comment type="subcellular location">
    <subcellularLocation>
        <location evidence="1">Nucleus</location>
        <location evidence="1">Nucleolus</location>
    </subcellularLocation>
</comment>
<dbReference type="AlphaFoldDB" id="V9LFP4"/>
<dbReference type="GO" id="GO:0003676">
    <property type="term" value="F:nucleic acid binding"/>
    <property type="evidence" value="ECO:0007669"/>
    <property type="project" value="InterPro"/>
</dbReference>
<evidence type="ECO:0000256" key="9">
    <source>
        <dbReference type="PIRNR" id="PIRNR005586"/>
    </source>
</evidence>
<evidence type="ECO:0000256" key="2">
    <source>
        <dbReference type="ARBA" id="ARBA00022478"/>
    </source>
</evidence>
<comment type="function">
    <text evidence="9">DNA-dependent RNA polymerase catalyzes the transcription of DNA into RNA using the four ribonucleoside triphosphates as substrates.</text>
</comment>
<dbReference type="OrthoDB" id="10056816at2759"/>
<dbReference type="EMBL" id="JW878983">
    <property type="protein sequence ID" value="AFP11500.1"/>
    <property type="molecule type" value="mRNA"/>
</dbReference>
<dbReference type="Pfam" id="PF01096">
    <property type="entry name" value="Zn_ribbon_TFIIS"/>
    <property type="match status" value="1"/>
</dbReference>
<keyword evidence="2 9" id="KW-0240">DNA-directed RNA polymerase</keyword>
<evidence type="ECO:0000256" key="11">
    <source>
        <dbReference type="PIRSR" id="PIRSR005586-2"/>
    </source>
</evidence>
<name>V9LFP4_CALMI</name>
<feature type="domain" description="TFIIS-type" evidence="12">
    <location>
        <begin position="73"/>
        <end position="113"/>
    </location>
</feature>
<evidence type="ECO:0000256" key="4">
    <source>
        <dbReference type="ARBA" id="ARBA00022771"/>
    </source>
</evidence>
<evidence type="ECO:0000256" key="6">
    <source>
        <dbReference type="ARBA" id="ARBA00023163"/>
    </source>
</evidence>
<feature type="binding site" evidence="10">
    <location>
        <position position="8"/>
    </location>
    <ligand>
        <name>Zn(2+)</name>
        <dbReference type="ChEBI" id="CHEBI:29105"/>
        <label>1</label>
    </ligand>
</feature>
<dbReference type="GeneID" id="121851861"/>
<keyword evidence="3 10" id="KW-0479">Metal-binding</keyword>
<evidence type="ECO:0000256" key="1">
    <source>
        <dbReference type="ARBA" id="ARBA00004604"/>
    </source>
</evidence>
<dbReference type="KEGG" id="cmk:121851861"/>
<accession>V9LFP4</accession>
<dbReference type="CDD" id="cd10507">
    <property type="entry name" value="Zn-ribbon_RPA12"/>
    <property type="match status" value="1"/>
</dbReference>
<dbReference type="SMART" id="SM00440">
    <property type="entry name" value="ZnF_C2C2"/>
    <property type="match status" value="1"/>
</dbReference>
<dbReference type="InterPro" id="IPR012164">
    <property type="entry name" value="Rpa12/Rpb9/Rpc10/TFS"/>
</dbReference>
<feature type="binding site" evidence="10">
    <location>
        <position position="80"/>
    </location>
    <ligand>
        <name>Zn(2+)</name>
        <dbReference type="ChEBI" id="CHEBI:29105"/>
        <label>2</label>
    </ligand>
</feature>
<comment type="function">
    <text evidence="8">Core component of RNA polymerase I (Pol I), a DNA-dependent RNA polymerase which synthesizes ribosomal RNA precursors using the four ribonucleoside triphosphates as substrates. Can mediate Pol I proofreading of the nascent RNA transcript. Anchors into the Pol I active site to monitor transcription fidelity and cleave mis-incorporated 5'-ribonucleotides.</text>
</comment>
<feature type="binding site" evidence="10">
    <location>
        <position position="108"/>
    </location>
    <ligand>
        <name>Zn(2+)</name>
        <dbReference type="ChEBI" id="CHEBI:29105"/>
        <label>2</label>
    </ligand>
</feature>
<dbReference type="GO" id="GO:0005736">
    <property type="term" value="C:RNA polymerase I complex"/>
    <property type="evidence" value="ECO:0007669"/>
    <property type="project" value="TreeGrafter"/>
</dbReference>